<comment type="caution">
    <text evidence="2">The sequence shown here is derived from an EMBL/GenBank/DDBJ whole genome shotgun (WGS) entry which is preliminary data.</text>
</comment>
<dbReference type="AlphaFoldDB" id="A0A433Q276"/>
<proteinExistence type="predicted"/>
<dbReference type="Proteomes" id="UP000274822">
    <property type="component" value="Unassembled WGS sequence"/>
</dbReference>
<protein>
    <submittedName>
        <fullName evidence="2">Uncharacterized protein</fullName>
    </submittedName>
</protein>
<name>A0A433Q276_9FUNG</name>
<organism evidence="2 3">
    <name type="scientific">Jimgerdemannia flammicorona</name>
    <dbReference type="NCBI Taxonomy" id="994334"/>
    <lineage>
        <taxon>Eukaryota</taxon>
        <taxon>Fungi</taxon>
        <taxon>Fungi incertae sedis</taxon>
        <taxon>Mucoromycota</taxon>
        <taxon>Mucoromycotina</taxon>
        <taxon>Endogonomycetes</taxon>
        <taxon>Endogonales</taxon>
        <taxon>Endogonaceae</taxon>
        <taxon>Jimgerdemannia</taxon>
    </lineage>
</organism>
<keyword evidence="3" id="KW-1185">Reference proteome</keyword>
<reference evidence="2 3" key="1">
    <citation type="journal article" date="2018" name="New Phytol.">
        <title>Phylogenomics of Endogonaceae and evolution of mycorrhizas within Mucoromycota.</title>
        <authorList>
            <person name="Chang Y."/>
            <person name="Desiro A."/>
            <person name="Na H."/>
            <person name="Sandor L."/>
            <person name="Lipzen A."/>
            <person name="Clum A."/>
            <person name="Barry K."/>
            <person name="Grigoriev I.V."/>
            <person name="Martin F.M."/>
            <person name="Stajich J.E."/>
            <person name="Smith M.E."/>
            <person name="Bonito G."/>
            <person name="Spatafora J.W."/>
        </authorList>
    </citation>
    <scope>NUCLEOTIDE SEQUENCE [LARGE SCALE GENOMIC DNA]</scope>
    <source>
        <strain evidence="2 3">AD002</strain>
    </source>
</reference>
<accession>A0A433Q276</accession>
<evidence type="ECO:0000313" key="2">
    <source>
        <dbReference type="EMBL" id="RUS23774.1"/>
    </source>
</evidence>
<evidence type="ECO:0000313" key="3">
    <source>
        <dbReference type="Proteomes" id="UP000274822"/>
    </source>
</evidence>
<dbReference type="EMBL" id="RBNJ01018609">
    <property type="protein sequence ID" value="RUS23774.1"/>
    <property type="molecule type" value="Genomic_DNA"/>
</dbReference>
<evidence type="ECO:0000256" key="1">
    <source>
        <dbReference type="SAM" id="MobiDB-lite"/>
    </source>
</evidence>
<feature type="region of interest" description="Disordered" evidence="1">
    <location>
        <begin position="41"/>
        <end position="93"/>
    </location>
</feature>
<gene>
    <name evidence="2" type="ORF">BC938DRAFT_474645</name>
</gene>
<sequence>MDCDFTNFLCLFTQQRDHFAHHAHQINSHNPYYYQEYVQAAQGGGSRRDLPLPPHDNQATDHHSPTCSKPTRSWPAHSKPTHGKPTCSKPTRS</sequence>